<comment type="similarity">
    <text evidence="2 9">Belongs to the ABC-2 integral membrane protein family.</text>
</comment>
<name>A0A4Y3KIR8_9CELL</name>
<feature type="transmembrane region" description="Helical" evidence="9">
    <location>
        <begin position="219"/>
        <end position="243"/>
    </location>
</feature>
<evidence type="ECO:0000313" key="12">
    <source>
        <dbReference type="Proteomes" id="UP000320461"/>
    </source>
</evidence>
<dbReference type="RefSeq" id="WP_048344270.1">
    <property type="nucleotide sequence ID" value="NZ_BJLQ01000005.1"/>
</dbReference>
<feature type="transmembrane region" description="Helical" evidence="9">
    <location>
        <begin position="269"/>
        <end position="289"/>
    </location>
</feature>
<keyword evidence="6 9" id="KW-0812">Transmembrane</keyword>
<evidence type="ECO:0000256" key="6">
    <source>
        <dbReference type="ARBA" id="ARBA00022692"/>
    </source>
</evidence>
<proteinExistence type="inferred from homology"/>
<organism evidence="11 12">
    <name type="scientific">Cellulomonas gelida</name>
    <dbReference type="NCBI Taxonomy" id="1712"/>
    <lineage>
        <taxon>Bacteria</taxon>
        <taxon>Bacillati</taxon>
        <taxon>Actinomycetota</taxon>
        <taxon>Actinomycetes</taxon>
        <taxon>Micrococcales</taxon>
        <taxon>Cellulomonadaceae</taxon>
        <taxon>Cellulomonas</taxon>
    </lineage>
</organism>
<accession>A0A4Y3KIR8</accession>
<evidence type="ECO:0000256" key="7">
    <source>
        <dbReference type="ARBA" id="ARBA00022989"/>
    </source>
</evidence>
<dbReference type="PANTHER" id="PTHR30413">
    <property type="entry name" value="INNER MEMBRANE TRANSPORT PERMEASE"/>
    <property type="match status" value="1"/>
</dbReference>
<evidence type="ECO:0000256" key="8">
    <source>
        <dbReference type="ARBA" id="ARBA00023136"/>
    </source>
</evidence>
<dbReference type="GO" id="GO:0140359">
    <property type="term" value="F:ABC-type transporter activity"/>
    <property type="evidence" value="ECO:0007669"/>
    <property type="project" value="InterPro"/>
</dbReference>
<dbReference type="InterPro" id="IPR047817">
    <property type="entry name" value="ABC2_TM_bact-type"/>
</dbReference>
<feature type="transmembrane region" description="Helical" evidence="9">
    <location>
        <begin position="72"/>
        <end position="92"/>
    </location>
</feature>
<keyword evidence="12" id="KW-1185">Reference proteome</keyword>
<dbReference type="InterPro" id="IPR013525">
    <property type="entry name" value="ABC2_TM"/>
</dbReference>
<evidence type="ECO:0000313" key="11">
    <source>
        <dbReference type="EMBL" id="GEA83536.1"/>
    </source>
</evidence>
<dbReference type="Pfam" id="PF01061">
    <property type="entry name" value="ABC2_membrane"/>
    <property type="match status" value="1"/>
</dbReference>
<feature type="domain" description="ABC transmembrane type-2" evidence="10">
    <location>
        <begin position="69"/>
        <end position="291"/>
    </location>
</feature>
<dbReference type="PROSITE" id="PS51012">
    <property type="entry name" value="ABC_TM2"/>
    <property type="match status" value="1"/>
</dbReference>
<comment type="caution">
    <text evidence="11">The sequence shown here is derived from an EMBL/GenBank/DDBJ whole genome shotgun (WGS) entry which is preliminary data.</text>
</comment>
<reference evidence="11 12" key="1">
    <citation type="submission" date="2019-06" db="EMBL/GenBank/DDBJ databases">
        <title>Whole genome shotgun sequence of Cellulomonas gelida NBRC 3748.</title>
        <authorList>
            <person name="Hosoyama A."/>
            <person name="Uohara A."/>
            <person name="Ohji S."/>
            <person name="Ichikawa N."/>
        </authorList>
    </citation>
    <scope>NUCLEOTIDE SEQUENCE [LARGE SCALE GENOMIC DNA]</scope>
    <source>
        <strain evidence="11 12">NBRC 3748</strain>
    </source>
</reference>
<evidence type="ECO:0000256" key="3">
    <source>
        <dbReference type="ARBA" id="ARBA00022448"/>
    </source>
</evidence>
<evidence type="ECO:0000256" key="1">
    <source>
        <dbReference type="ARBA" id="ARBA00004429"/>
    </source>
</evidence>
<dbReference type="OrthoDB" id="4186295at2"/>
<dbReference type="AlphaFoldDB" id="A0A4Y3KIR8"/>
<evidence type="ECO:0000256" key="4">
    <source>
        <dbReference type="ARBA" id="ARBA00022475"/>
    </source>
</evidence>
<evidence type="ECO:0000256" key="2">
    <source>
        <dbReference type="ARBA" id="ARBA00007783"/>
    </source>
</evidence>
<keyword evidence="7 9" id="KW-1133">Transmembrane helix</keyword>
<evidence type="ECO:0000256" key="9">
    <source>
        <dbReference type="RuleBase" id="RU361157"/>
    </source>
</evidence>
<evidence type="ECO:0000259" key="10">
    <source>
        <dbReference type="PROSITE" id="PS51012"/>
    </source>
</evidence>
<gene>
    <name evidence="11" type="ORF">CGE01nite_07870</name>
</gene>
<comment type="subcellular location">
    <subcellularLocation>
        <location evidence="1">Cell inner membrane</location>
        <topology evidence="1">Multi-pass membrane protein</topology>
    </subcellularLocation>
    <subcellularLocation>
        <location evidence="9">Cell membrane</location>
        <topology evidence="9">Multi-pass membrane protein</topology>
    </subcellularLocation>
</comment>
<keyword evidence="5" id="KW-0997">Cell inner membrane</keyword>
<dbReference type="GO" id="GO:0005886">
    <property type="term" value="C:plasma membrane"/>
    <property type="evidence" value="ECO:0007669"/>
    <property type="project" value="UniProtKB-SubCell"/>
</dbReference>
<protein>
    <recommendedName>
        <fullName evidence="9">Transport permease protein</fullName>
    </recommendedName>
</protein>
<dbReference type="Proteomes" id="UP000320461">
    <property type="component" value="Unassembled WGS sequence"/>
</dbReference>
<dbReference type="EMBL" id="BJLQ01000005">
    <property type="protein sequence ID" value="GEA83536.1"/>
    <property type="molecule type" value="Genomic_DNA"/>
</dbReference>
<feature type="transmembrane region" description="Helical" evidence="9">
    <location>
        <begin position="176"/>
        <end position="198"/>
    </location>
</feature>
<keyword evidence="4 9" id="KW-1003">Cell membrane</keyword>
<sequence>MTGRRWPATEVDPPWSASQVAELAQQHGLERVDTPPGLVRYLHQLWERRAFVLELATARAYERNQNNVLGQLWAALNPLLLAGSYFLIFGLLLDTSRGVDNYPAFLSVGIFIFSFIAASATIGAKSVTSNLSLVRSVRFPRAALPVSVVLAEFLLLLPAIGVLLVLLPIVGEPPRWQWLLLPGAMVLLFGFCAGLAMICARLVLDVRDALNLIPVTVRLLRYVSGVFFSIAAYAGHGALSLVMQYQPVALFLQLVRSCLLAEVPQDPLLWVWGGVWAVGFLVVGVVVFWRAEGRYGRD</sequence>
<keyword evidence="8 9" id="KW-0472">Membrane</keyword>
<dbReference type="PANTHER" id="PTHR30413:SF8">
    <property type="entry name" value="TRANSPORT PERMEASE PROTEIN"/>
    <property type="match status" value="1"/>
</dbReference>
<feature type="transmembrane region" description="Helical" evidence="9">
    <location>
        <begin position="104"/>
        <end position="124"/>
    </location>
</feature>
<evidence type="ECO:0000256" key="5">
    <source>
        <dbReference type="ARBA" id="ARBA00022519"/>
    </source>
</evidence>
<feature type="transmembrane region" description="Helical" evidence="9">
    <location>
        <begin position="144"/>
        <end position="170"/>
    </location>
</feature>
<dbReference type="GO" id="GO:0015920">
    <property type="term" value="P:lipopolysaccharide transport"/>
    <property type="evidence" value="ECO:0007669"/>
    <property type="project" value="TreeGrafter"/>
</dbReference>
<keyword evidence="3 9" id="KW-0813">Transport</keyword>